<dbReference type="InterPro" id="IPR041373">
    <property type="entry name" value="RT_RNaseH"/>
</dbReference>
<name>A0A9Q3JEC1_9BASI</name>
<accession>A0A9Q3JEC1</accession>
<evidence type="ECO:0000256" key="6">
    <source>
        <dbReference type="ARBA" id="ARBA00022918"/>
    </source>
</evidence>
<protein>
    <recommendedName>
        <fullName evidence="7">Reverse transcriptase RNase H-like domain-containing protein</fullName>
    </recommendedName>
</protein>
<keyword evidence="3" id="KW-0540">Nuclease</keyword>
<keyword evidence="2" id="KW-0548">Nucleotidyltransferase</keyword>
<proteinExistence type="predicted"/>
<evidence type="ECO:0000256" key="2">
    <source>
        <dbReference type="ARBA" id="ARBA00022695"/>
    </source>
</evidence>
<dbReference type="Pfam" id="PF17917">
    <property type="entry name" value="RT_RNaseH"/>
    <property type="match status" value="1"/>
</dbReference>
<comment type="caution">
    <text evidence="8">The sequence shown here is derived from an EMBL/GenBank/DDBJ whole genome shotgun (WGS) entry which is preliminary data.</text>
</comment>
<evidence type="ECO:0000256" key="4">
    <source>
        <dbReference type="ARBA" id="ARBA00022759"/>
    </source>
</evidence>
<evidence type="ECO:0000313" key="9">
    <source>
        <dbReference type="Proteomes" id="UP000765509"/>
    </source>
</evidence>
<evidence type="ECO:0000256" key="5">
    <source>
        <dbReference type="ARBA" id="ARBA00022801"/>
    </source>
</evidence>
<keyword evidence="4" id="KW-0255">Endonuclease</keyword>
<dbReference type="GO" id="GO:0004519">
    <property type="term" value="F:endonuclease activity"/>
    <property type="evidence" value="ECO:0007669"/>
    <property type="project" value="UniProtKB-KW"/>
</dbReference>
<reference evidence="8" key="1">
    <citation type="submission" date="2021-03" db="EMBL/GenBank/DDBJ databases">
        <title>Draft genome sequence of rust myrtle Austropuccinia psidii MF-1, a brazilian biotype.</title>
        <authorList>
            <person name="Quecine M.C."/>
            <person name="Pachon D.M.R."/>
            <person name="Bonatelli M.L."/>
            <person name="Correr F.H."/>
            <person name="Franceschini L.M."/>
            <person name="Leite T.F."/>
            <person name="Margarido G.R.A."/>
            <person name="Almeida C.A."/>
            <person name="Ferrarezi J.A."/>
            <person name="Labate C.A."/>
        </authorList>
    </citation>
    <scope>NUCLEOTIDE SEQUENCE</scope>
    <source>
        <strain evidence="8">MF-1</strain>
    </source>
</reference>
<keyword evidence="9" id="KW-1185">Reference proteome</keyword>
<dbReference type="AlphaFoldDB" id="A0A9Q3JEC1"/>
<feature type="domain" description="Reverse transcriptase RNase H-like" evidence="7">
    <location>
        <begin position="2"/>
        <end position="54"/>
    </location>
</feature>
<dbReference type="GO" id="GO:0003964">
    <property type="term" value="F:RNA-directed DNA polymerase activity"/>
    <property type="evidence" value="ECO:0007669"/>
    <property type="project" value="UniProtKB-KW"/>
</dbReference>
<organism evidence="8 9">
    <name type="scientific">Austropuccinia psidii MF-1</name>
    <dbReference type="NCBI Taxonomy" id="1389203"/>
    <lineage>
        <taxon>Eukaryota</taxon>
        <taxon>Fungi</taxon>
        <taxon>Dikarya</taxon>
        <taxon>Basidiomycota</taxon>
        <taxon>Pucciniomycotina</taxon>
        <taxon>Pucciniomycetes</taxon>
        <taxon>Pucciniales</taxon>
        <taxon>Sphaerophragmiaceae</taxon>
        <taxon>Austropuccinia</taxon>
    </lineage>
</organism>
<keyword evidence="6" id="KW-0695">RNA-directed DNA polymerase</keyword>
<dbReference type="EMBL" id="AVOT02069342">
    <property type="protein sequence ID" value="MBW0560274.1"/>
    <property type="molecule type" value="Genomic_DNA"/>
</dbReference>
<evidence type="ECO:0000313" key="8">
    <source>
        <dbReference type="EMBL" id="MBW0560274.1"/>
    </source>
</evidence>
<keyword evidence="5" id="KW-0378">Hydrolase</keyword>
<evidence type="ECO:0000259" key="7">
    <source>
        <dbReference type="Pfam" id="PF17917"/>
    </source>
</evidence>
<dbReference type="GO" id="GO:0016787">
    <property type="term" value="F:hydrolase activity"/>
    <property type="evidence" value="ECO:0007669"/>
    <property type="project" value="UniProtKB-KW"/>
</dbReference>
<dbReference type="Proteomes" id="UP000765509">
    <property type="component" value="Unassembled WGS sequence"/>
</dbReference>
<gene>
    <name evidence="8" type="ORF">O181_099989</name>
</gene>
<evidence type="ECO:0000256" key="1">
    <source>
        <dbReference type="ARBA" id="ARBA00022679"/>
    </source>
</evidence>
<evidence type="ECO:0000256" key="3">
    <source>
        <dbReference type="ARBA" id="ARBA00022722"/>
    </source>
</evidence>
<sequence length="142" mass="16162">MEFLCLIWSLEELHYYPNGSVSEVITDLNAVKSLLNMKTPNGHMLRWQISIQEYKGNMTIVHKAGNIQKNADGLSRWELPNTSDNPSYVPTSAETQILISGINITDVGTEFFEEFGESYKQDKNCHILTAPLEKRLQRCILS</sequence>
<keyword evidence="1" id="KW-0808">Transferase</keyword>